<evidence type="ECO:0000256" key="5">
    <source>
        <dbReference type="ARBA" id="ARBA00022737"/>
    </source>
</evidence>
<feature type="repeat" description="Solcar" evidence="9">
    <location>
        <begin position="110"/>
        <end position="204"/>
    </location>
</feature>
<sequence length="368" mass="39927">MSENTNADIWIAGAFAAVSVDLLVYPLDTIKTRIQSPQYASLYKNGANGTVNSAALFRGLYQGIGSIVLATIPSSGAFFTTYEAMKYILTPISTSNVQNHRSVPLWFSIPTPLIHTIASTTAELVSCAILTPAEVLKQNAQMITSQPPKSKRGRHHAISSTSLQVLARLRHNPTSLWRGYGALVARNIPFTALHFPMFEALKVRLTSWREEKTGRKPQIVGAGDTDVTRVLVERCVITAISAGIAGSISATVTTPIDVVKTRIMLSATEGDGRFPKNSSVGGAGIESKGKPSSQASAPWRIKQKGKSLWSVGMEVYRLEGVRGLFRGGALRACWTALGFGLYLGSYEGGKLFLAHRRKEKERAEMMGW</sequence>
<evidence type="ECO:0000256" key="3">
    <source>
        <dbReference type="ARBA" id="ARBA00022448"/>
    </source>
</evidence>
<dbReference type="InterPro" id="IPR023395">
    <property type="entry name" value="MCP_dom_sf"/>
</dbReference>
<comment type="caution">
    <text evidence="12">The sequence shown here is derived from an EMBL/GenBank/DDBJ whole genome shotgun (WGS) entry which is preliminary data.</text>
</comment>
<keyword evidence="8 9" id="KW-0472">Membrane</keyword>
<dbReference type="PROSITE" id="PS50920">
    <property type="entry name" value="SOLCAR"/>
    <property type="match status" value="3"/>
</dbReference>
<dbReference type="GO" id="GO:0016020">
    <property type="term" value="C:membrane"/>
    <property type="evidence" value="ECO:0007669"/>
    <property type="project" value="UniProtKB-SubCell"/>
</dbReference>
<evidence type="ECO:0000256" key="4">
    <source>
        <dbReference type="ARBA" id="ARBA00022692"/>
    </source>
</evidence>
<feature type="region of interest" description="Disordered" evidence="11">
    <location>
        <begin position="276"/>
        <end position="297"/>
    </location>
</feature>
<evidence type="ECO:0000256" key="1">
    <source>
        <dbReference type="ARBA" id="ARBA00004141"/>
    </source>
</evidence>
<gene>
    <name evidence="12" type="ORF">AJ80_03428</name>
</gene>
<evidence type="ECO:0000256" key="8">
    <source>
        <dbReference type="ARBA" id="ARBA00023136"/>
    </source>
</evidence>
<dbReference type="EMBL" id="PDNA01000038">
    <property type="protein sequence ID" value="PGH20801.1"/>
    <property type="molecule type" value="Genomic_DNA"/>
</dbReference>
<dbReference type="OrthoDB" id="250329at2759"/>
<organism evidence="12 13">
    <name type="scientific">Polytolypa hystricis (strain UAMH7299)</name>
    <dbReference type="NCBI Taxonomy" id="1447883"/>
    <lineage>
        <taxon>Eukaryota</taxon>
        <taxon>Fungi</taxon>
        <taxon>Dikarya</taxon>
        <taxon>Ascomycota</taxon>
        <taxon>Pezizomycotina</taxon>
        <taxon>Eurotiomycetes</taxon>
        <taxon>Eurotiomycetidae</taxon>
        <taxon>Onygenales</taxon>
        <taxon>Onygenales incertae sedis</taxon>
        <taxon>Polytolypa</taxon>
    </lineage>
</organism>
<evidence type="ECO:0000313" key="13">
    <source>
        <dbReference type="Proteomes" id="UP000224634"/>
    </source>
</evidence>
<evidence type="ECO:0000256" key="6">
    <source>
        <dbReference type="ARBA" id="ARBA00022792"/>
    </source>
</evidence>
<evidence type="ECO:0000256" key="7">
    <source>
        <dbReference type="ARBA" id="ARBA00022989"/>
    </source>
</evidence>
<keyword evidence="6" id="KW-0999">Mitochondrion inner membrane</keyword>
<evidence type="ECO:0000256" key="2">
    <source>
        <dbReference type="ARBA" id="ARBA00006375"/>
    </source>
</evidence>
<dbReference type="Proteomes" id="UP000224634">
    <property type="component" value="Unassembled WGS sequence"/>
</dbReference>
<evidence type="ECO:0008006" key="14">
    <source>
        <dbReference type="Google" id="ProtNLM"/>
    </source>
</evidence>
<keyword evidence="5" id="KW-0677">Repeat</keyword>
<feature type="repeat" description="Solcar" evidence="9">
    <location>
        <begin position="4"/>
        <end position="88"/>
    </location>
</feature>
<dbReference type="Gene3D" id="1.50.40.10">
    <property type="entry name" value="Mitochondrial carrier domain"/>
    <property type="match status" value="2"/>
</dbReference>
<keyword evidence="6" id="KW-0496">Mitochondrion</keyword>
<keyword evidence="13" id="KW-1185">Reference proteome</keyword>
<evidence type="ECO:0000256" key="9">
    <source>
        <dbReference type="PROSITE-ProRule" id="PRU00282"/>
    </source>
</evidence>
<dbReference type="AlphaFoldDB" id="A0A2B7YIB8"/>
<comment type="subcellular location">
    <subcellularLocation>
        <location evidence="1">Membrane</location>
        <topology evidence="1">Multi-pass membrane protein</topology>
    </subcellularLocation>
</comment>
<evidence type="ECO:0000313" key="12">
    <source>
        <dbReference type="EMBL" id="PGH20801.1"/>
    </source>
</evidence>
<dbReference type="PANTHER" id="PTHR45667">
    <property type="entry name" value="S-ADENOSYLMETHIONINE MITOCHONDRIAL CARRIER PROTEIN"/>
    <property type="match status" value="1"/>
</dbReference>
<dbReference type="SUPFAM" id="SSF103506">
    <property type="entry name" value="Mitochondrial carrier"/>
    <property type="match status" value="1"/>
</dbReference>
<accession>A0A2B7YIB8</accession>
<comment type="similarity">
    <text evidence="2 10">Belongs to the mitochondrial carrier (TC 2.A.29) family.</text>
</comment>
<protein>
    <recommendedName>
        <fullName evidence="14">Mitochondrial thiamine pyrophosphate carrier 1</fullName>
    </recommendedName>
</protein>
<proteinExistence type="inferred from homology"/>
<evidence type="ECO:0000256" key="11">
    <source>
        <dbReference type="SAM" id="MobiDB-lite"/>
    </source>
</evidence>
<name>A0A2B7YIB8_POLH7</name>
<feature type="repeat" description="Solcar" evidence="9">
    <location>
        <begin position="233"/>
        <end position="352"/>
    </location>
</feature>
<dbReference type="InterPro" id="IPR018108">
    <property type="entry name" value="MCP_transmembrane"/>
</dbReference>
<reference evidence="12 13" key="1">
    <citation type="submission" date="2017-10" db="EMBL/GenBank/DDBJ databases">
        <title>Comparative genomics in systemic dimorphic fungi from Ajellomycetaceae.</title>
        <authorList>
            <person name="Munoz J.F."/>
            <person name="Mcewen J.G."/>
            <person name="Clay O.K."/>
            <person name="Cuomo C.A."/>
        </authorList>
    </citation>
    <scope>NUCLEOTIDE SEQUENCE [LARGE SCALE GENOMIC DNA]</scope>
    <source>
        <strain evidence="12 13">UAMH7299</strain>
    </source>
</reference>
<keyword evidence="7" id="KW-1133">Transmembrane helix</keyword>
<keyword evidence="4 9" id="KW-0812">Transmembrane</keyword>
<keyword evidence="3 10" id="KW-0813">Transport</keyword>
<evidence type="ECO:0000256" key="10">
    <source>
        <dbReference type="RuleBase" id="RU000488"/>
    </source>
</evidence>
<dbReference type="Pfam" id="PF00153">
    <property type="entry name" value="Mito_carr"/>
    <property type="match status" value="3"/>
</dbReference>